<proteinExistence type="predicted"/>
<dbReference type="Pfam" id="PF01850">
    <property type="entry name" value="PIN"/>
    <property type="match status" value="1"/>
</dbReference>
<organism evidence="3 5">
    <name type="scientific">Leptospira perolatii</name>
    <dbReference type="NCBI Taxonomy" id="2023191"/>
    <lineage>
        <taxon>Bacteria</taxon>
        <taxon>Pseudomonadati</taxon>
        <taxon>Spirochaetota</taxon>
        <taxon>Spirochaetia</taxon>
        <taxon>Leptospirales</taxon>
        <taxon>Leptospiraceae</taxon>
        <taxon>Leptospira</taxon>
    </lineage>
</organism>
<dbReference type="SUPFAM" id="SSF88723">
    <property type="entry name" value="PIN domain-like"/>
    <property type="match status" value="1"/>
</dbReference>
<evidence type="ECO:0000313" key="5">
    <source>
        <dbReference type="Proteomes" id="UP000231990"/>
    </source>
</evidence>
<dbReference type="AlphaFoldDB" id="A0A2M9ZSP3"/>
<keyword evidence="4" id="KW-1185">Reference proteome</keyword>
<dbReference type="Proteomes" id="UP000231990">
    <property type="component" value="Unassembled WGS sequence"/>
</dbReference>
<dbReference type="Gene3D" id="3.40.50.1010">
    <property type="entry name" value="5'-nuclease"/>
    <property type="match status" value="1"/>
</dbReference>
<sequence>MKVLVDTSVWIDHLRTPDLELIELLKQGLVLQHPFVIGELSLGRIQNKSDFLNNLRQLPESKIATHKEVFQFAEIRSLASSGIGWIDAHLLASCVISRSSLFTKDKSLRRTAESLSLHVQTKS</sequence>
<dbReference type="EMBL" id="NPDY01000016">
    <property type="protein sequence ID" value="PJZ68753.1"/>
    <property type="molecule type" value="Genomic_DNA"/>
</dbReference>
<evidence type="ECO:0000313" key="4">
    <source>
        <dbReference type="Proteomes" id="UP000231962"/>
    </source>
</evidence>
<comment type="caution">
    <text evidence="3">The sequence shown here is derived from an EMBL/GenBank/DDBJ whole genome shotgun (WGS) entry which is preliminary data.</text>
</comment>
<dbReference type="SMART" id="SM00670">
    <property type="entry name" value="PINc"/>
    <property type="match status" value="1"/>
</dbReference>
<dbReference type="EMBL" id="NPDZ01000001">
    <property type="protein sequence ID" value="PJZ75108.1"/>
    <property type="molecule type" value="Genomic_DNA"/>
</dbReference>
<dbReference type="InterPro" id="IPR029060">
    <property type="entry name" value="PIN-like_dom_sf"/>
</dbReference>
<evidence type="ECO:0000313" key="2">
    <source>
        <dbReference type="EMBL" id="PJZ68753.1"/>
    </source>
</evidence>
<dbReference type="OrthoDB" id="329172at2"/>
<dbReference type="RefSeq" id="WP_100714768.1">
    <property type="nucleotide sequence ID" value="NZ_NPDY01000016.1"/>
</dbReference>
<feature type="domain" description="PIN" evidence="1">
    <location>
        <begin position="1"/>
        <end position="110"/>
    </location>
</feature>
<name>A0A2M9ZSP3_9LEPT</name>
<accession>A0A2M9ZSP3</accession>
<dbReference type="Proteomes" id="UP000231962">
    <property type="component" value="Unassembled WGS sequence"/>
</dbReference>
<protein>
    <submittedName>
        <fullName evidence="3">Twitching motility protein PilT</fullName>
    </submittedName>
</protein>
<evidence type="ECO:0000313" key="3">
    <source>
        <dbReference type="EMBL" id="PJZ75108.1"/>
    </source>
</evidence>
<reference evidence="4 5" key="1">
    <citation type="submission" date="2017-07" db="EMBL/GenBank/DDBJ databases">
        <title>Leptospira spp. isolated from tropical soils.</title>
        <authorList>
            <person name="Thibeaux R."/>
            <person name="Iraola G."/>
            <person name="Ferres I."/>
            <person name="Bierque E."/>
            <person name="Girault D."/>
            <person name="Soupe-Gilbert M.-E."/>
            <person name="Picardeau M."/>
            <person name="Goarant C."/>
        </authorList>
    </citation>
    <scope>NUCLEOTIDE SEQUENCE [LARGE SCALE GENOMIC DNA]</scope>
    <source>
        <strain evidence="3 5">FH1-B-B1</strain>
        <strain evidence="2 4">FH1-B-C1</strain>
    </source>
</reference>
<gene>
    <name evidence="2" type="ORF">CH360_14465</name>
    <name evidence="3" type="ORF">CH373_03585</name>
</gene>
<evidence type="ECO:0000259" key="1">
    <source>
        <dbReference type="SMART" id="SM00670"/>
    </source>
</evidence>
<dbReference type="InterPro" id="IPR002716">
    <property type="entry name" value="PIN_dom"/>
</dbReference>